<dbReference type="InterPro" id="IPR054381">
    <property type="entry name" value="CydS"/>
</dbReference>
<evidence type="ECO:0000256" key="1">
    <source>
        <dbReference type="SAM" id="Phobius"/>
    </source>
</evidence>
<dbReference type="Proteomes" id="UP001596109">
    <property type="component" value="Unassembled WGS sequence"/>
</dbReference>
<keyword evidence="1" id="KW-0812">Transmembrane</keyword>
<evidence type="ECO:0000313" key="3">
    <source>
        <dbReference type="Proteomes" id="UP001596109"/>
    </source>
</evidence>
<keyword evidence="1" id="KW-1133">Transmembrane helix</keyword>
<accession>A0ABW0TT21</accession>
<keyword evidence="3" id="KW-1185">Reference proteome</keyword>
<organism evidence="2 3">
    <name type="scientific">Sporosarcina soli</name>
    <dbReference type="NCBI Taxonomy" id="334736"/>
    <lineage>
        <taxon>Bacteria</taxon>
        <taxon>Bacillati</taxon>
        <taxon>Bacillota</taxon>
        <taxon>Bacilli</taxon>
        <taxon>Bacillales</taxon>
        <taxon>Caryophanaceae</taxon>
        <taxon>Sporosarcina</taxon>
    </lineage>
</organism>
<sequence length="39" mass="4379">MHNFLMFYAPFIVLILAIITAFIAAPLDRAVGKQAEDEK</sequence>
<gene>
    <name evidence="2" type="ORF">ACFPRA_24615</name>
</gene>
<evidence type="ECO:0000313" key="2">
    <source>
        <dbReference type="EMBL" id="MFC5592065.1"/>
    </source>
</evidence>
<proteinExistence type="predicted"/>
<dbReference type="Pfam" id="PF22282">
    <property type="entry name" value="CydS"/>
    <property type="match status" value="1"/>
</dbReference>
<comment type="caution">
    <text evidence="2">The sequence shown here is derived from an EMBL/GenBank/DDBJ whole genome shotgun (WGS) entry which is preliminary data.</text>
</comment>
<evidence type="ECO:0008006" key="4">
    <source>
        <dbReference type="Google" id="ProtNLM"/>
    </source>
</evidence>
<protein>
    <recommendedName>
        <fullName evidence="4">NADH-quinone oxidoreductase subunit A</fullName>
    </recommendedName>
</protein>
<reference evidence="3" key="1">
    <citation type="journal article" date="2019" name="Int. J. Syst. Evol. Microbiol.">
        <title>The Global Catalogue of Microorganisms (GCM) 10K type strain sequencing project: providing services to taxonomists for standard genome sequencing and annotation.</title>
        <authorList>
            <consortium name="The Broad Institute Genomics Platform"/>
            <consortium name="The Broad Institute Genome Sequencing Center for Infectious Disease"/>
            <person name="Wu L."/>
            <person name="Ma J."/>
        </authorList>
    </citation>
    <scope>NUCLEOTIDE SEQUENCE [LARGE SCALE GENOMIC DNA]</scope>
    <source>
        <strain evidence="3">CGMCC 4.1434</strain>
    </source>
</reference>
<name>A0ABW0TT21_9BACL</name>
<dbReference type="RefSeq" id="WP_381440691.1">
    <property type="nucleotide sequence ID" value="NZ_JBHSNO010000022.1"/>
</dbReference>
<dbReference type="EMBL" id="JBHSNO010000022">
    <property type="protein sequence ID" value="MFC5592065.1"/>
    <property type="molecule type" value="Genomic_DNA"/>
</dbReference>
<keyword evidence="1" id="KW-0472">Membrane</keyword>
<feature type="transmembrane region" description="Helical" evidence="1">
    <location>
        <begin position="6"/>
        <end position="25"/>
    </location>
</feature>